<dbReference type="Proteomes" id="UP000326678">
    <property type="component" value="Chromosome pGXM02"/>
</dbReference>
<feature type="region of interest" description="Disordered" evidence="1">
    <location>
        <begin position="1"/>
        <end position="37"/>
    </location>
</feature>
<evidence type="ECO:0000256" key="1">
    <source>
        <dbReference type="SAM" id="MobiDB-lite"/>
    </source>
</evidence>
<evidence type="ECO:0000313" key="3">
    <source>
        <dbReference type="Proteomes" id="UP000326678"/>
    </source>
</evidence>
<dbReference type="AlphaFoldDB" id="A0A5P8WL00"/>
<keyword evidence="3" id="KW-1185">Reference proteome</keyword>
<accession>A0A5P8WL00</accession>
<dbReference type="EMBL" id="CP045229">
    <property type="protein sequence ID" value="QFS52549.1"/>
    <property type="molecule type" value="Genomic_DNA"/>
</dbReference>
<name>A0A5P8WL00_9NOSO</name>
<protein>
    <submittedName>
        <fullName evidence="2">Uncharacterized protein</fullName>
    </submittedName>
</protein>
<dbReference type="KEGG" id="nsh:GXM_10304"/>
<reference evidence="2 3" key="1">
    <citation type="submission" date="2019-10" db="EMBL/GenBank/DDBJ databases">
        <title>Genomic and transcriptomic insights into the perfect genentic adaptation of a filamentous nitrogen-fixing cyanobacterium to rice fields.</title>
        <authorList>
            <person name="Chen Z."/>
        </authorList>
    </citation>
    <scope>NUCLEOTIDE SEQUENCE [LARGE SCALE GENOMIC DNA]</scope>
    <source>
        <strain evidence="2">CCNUC1</strain>
    </source>
</reference>
<proteinExistence type="predicted"/>
<gene>
    <name evidence="2" type="ORF">GXM_10304</name>
</gene>
<organism evidence="2 3">
    <name type="scientific">Nostoc sphaeroides CCNUC1</name>
    <dbReference type="NCBI Taxonomy" id="2653204"/>
    <lineage>
        <taxon>Bacteria</taxon>
        <taxon>Bacillati</taxon>
        <taxon>Cyanobacteriota</taxon>
        <taxon>Cyanophyceae</taxon>
        <taxon>Nostocales</taxon>
        <taxon>Nostocaceae</taxon>
        <taxon>Nostoc</taxon>
    </lineage>
</organism>
<evidence type="ECO:0000313" key="2">
    <source>
        <dbReference type="EMBL" id="QFS52549.1"/>
    </source>
</evidence>
<sequence>MASNILCDGTVSPTAADRQPQAEAKNAFKNKPLSKKL</sequence>